<dbReference type="InterPro" id="IPR009027">
    <property type="entry name" value="Ribosomal_bL9/RNase_H1_N"/>
</dbReference>
<evidence type="ECO:0000259" key="8">
    <source>
        <dbReference type="Pfam" id="PF01281"/>
    </source>
</evidence>
<evidence type="ECO:0000256" key="7">
    <source>
        <dbReference type="ARBA" id="ARBA00035456"/>
    </source>
</evidence>
<evidence type="ECO:0000256" key="2">
    <source>
        <dbReference type="ARBA" id="ARBA00022730"/>
    </source>
</evidence>
<keyword evidence="5" id="KW-0687">Ribonucleoprotein</keyword>
<dbReference type="Gene3D" id="3.40.5.10">
    <property type="entry name" value="Ribosomal protein L9, N-terminal domain"/>
    <property type="match status" value="1"/>
</dbReference>
<dbReference type="NCBIfam" id="TIGR00158">
    <property type="entry name" value="L9"/>
    <property type="match status" value="1"/>
</dbReference>
<dbReference type="SUPFAM" id="SSF55653">
    <property type="entry name" value="Ribosomal protein L9 C-domain"/>
    <property type="match status" value="1"/>
</dbReference>
<comment type="similarity">
    <text evidence="1">Belongs to the bacterial ribosomal protein bL9 family.</text>
</comment>
<dbReference type="GO" id="GO:0003735">
    <property type="term" value="F:structural constituent of ribosome"/>
    <property type="evidence" value="ECO:0007669"/>
    <property type="project" value="InterPro"/>
</dbReference>
<keyword evidence="3" id="KW-0694">RNA-binding</keyword>
<sequence>MKIILKKDIENLGLKYEKLEVKSGYARNFLIPKGLAVLALPGIIKNTKEVLKQRYKKEKFLIYNSKIIEQKLKKLSIIISVKTGENGKLFGSINNYSISNILNKNGINVDKKFIKINGKNIKAVGNYSATISLHKDHDFIIKFKVQSKK</sequence>
<evidence type="ECO:0000256" key="5">
    <source>
        <dbReference type="ARBA" id="ARBA00023274"/>
    </source>
</evidence>
<proteinExistence type="inferred from homology"/>
<evidence type="ECO:0000259" key="9">
    <source>
        <dbReference type="Pfam" id="PF03948"/>
    </source>
</evidence>
<dbReference type="GO" id="GO:0019843">
    <property type="term" value="F:rRNA binding"/>
    <property type="evidence" value="ECO:0007669"/>
    <property type="project" value="UniProtKB-KW"/>
</dbReference>
<dbReference type="AlphaFoldDB" id="A0A6G6BU09"/>
<keyword evidence="2" id="KW-0699">rRNA-binding</keyword>
<dbReference type="PANTHER" id="PTHR21368">
    <property type="entry name" value="50S RIBOSOMAL PROTEIN L9"/>
    <property type="match status" value="1"/>
</dbReference>
<evidence type="ECO:0000256" key="4">
    <source>
        <dbReference type="ARBA" id="ARBA00022980"/>
    </source>
</evidence>
<dbReference type="GO" id="GO:0006412">
    <property type="term" value="P:translation"/>
    <property type="evidence" value="ECO:0007669"/>
    <property type="project" value="InterPro"/>
</dbReference>
<dbReference type="Gene3D" id="3.10.430.100">
    <property type="entry name" value="Ribosomal protein L9, C-terminal domain"/>
    <property type="match status" value="1"/>
</dbReference>
<feature type="domain" description="Large ribosomal subunit protein bL9 C-terminal" evidence="9">
    <location>
        <begin position="68"/>
        <end position="146"/>
    </location>
</feature>
<dbReference type="InterPro" id="IPR020070">
    <property type="entry name" value="Ribosomal_bL9_N"/>
</dbReference>
<evidence type="ECO:0000256" key="6">
    <source>
        <dbReference type="ARBA" id="ARBA00035292"/>
    </source>
</evidence>
<evidence type="ECO:0000256" key="1">
    <source>
        <dbReference type="ARBA" id="ARBA00010605"/>
    </source>
</evidence>
<reference evidence="10" key="1">
    <citation type="journal article" date="2020" name="Biol. Lett.">
        <title>Evolutionary rates are correlated between cockroach symbionts and mitochondrial genomes.</title>
        <authorList>
            <person name="Arab D.A."/>
            <person name="Bourguignon T."/>
            <person name="Wang Z."/>
            <person name="Ho S.Y.W."/>
            <person name="Lo N."/>
        </authorList>
    </citation>
    <scope>NUCLEOTIDE SEQUENCE</scope>
    <source>
        <strain evidence="10">DHOG3783</strain>
    </source>
</reference>
<dbReference type="GO" id="GO:1990904">
    <property type="term" value="C:ribonucleoprotein complex"/>
    <property type="evidence" value="ECO:0007669"/>
    <property type="project" value="UniProtKB-KW"/>
</dbReference>
<protein>
    <recommendedName>
        <fullName evidence="6">Large ribosomal subunit protein bL9</fullName>
    </recommendedName>
    <alternativeName>
        <fullName evidence="7">50S ribosomal protein L9</fullName>
    </alternativeName>
</protein>
<evidence type="ECO:0000313" key="10">
    <source>
        <dbReference type="EMBL" id="QID55302.1"/>
    </source>
</evidence>
<dbReference type="Pfam" id="PF03948">
    <property type="entry name" value="Ribosomal_L9_C"/>
    <property type="match status" value="1"/>
</dbReference>
<feature type="domain" description="Ribosomal protein L9" evidence="8">
    <location>
        <begin position="1"/>
        <end position="45"/>
    </location>
</feature>
<dbReference type="HAMAP" id="MF_00503">
    <property type="entry name" value="Ribosomal_bL9"/>
    <property type="match status" value="1"/>
</dbReference>
<evidence type="ECO:0000256" key="3">
    <source>
        <dbReference type="ARBA" id="ARBA00022884"/>
    </source>
</evidence>
<dbReference type="InterPro" id="IPR020594">
    <property type="entry name" value="Ribosomal_bL9_bac/chp"/>
</dbReference>
<accession>A0A6G6BU09</accession>
<dbReference type="GO" id="GO:0005840">
    <property type="term" value="C:ribosome"/>
    <property type="evidence" value="ECO:0007669"/>
    <property type="project" value="UniProtKB-KW"/>
</dbReference>
<dbReference type="InterPro" id="IPR020069">
    <property type="entry name" value="Ribosomal_bL9_C"/>
</dbReference>
<dbReference type="SUPFAM" id="SSF55658">
    <property type="entry name" value="L9 N-domain-like"/>
    <property type="match status" value="1"/>
</dbReference>
<feature type="non-terminal residue" evidence="10">
    <location>
        <position position="149"/>
    </location>
</feature>
<organism evidence="10">
    <name type="scientific">Blattabacterium sp.</name>
    <name type="common">Euphyllodromia sp.</name>
    <dbReference type="NCBI Taxonomy" id="2712805"/>
    <lineage>
        <taxon>Bacteria</taxon>
        <taxon>Pseudomonadati</taxon>
        <taxon>Bacteroidota</taxon>
        <taxon>Flavobacteriia</taxon>
        <taxon>Flavobacteriales</taxon>
        <taxon>Blattabacteriaceae</taxon>
        <taxon>Blattabacterium</taxon>
    </lineage>
</organism>
<dbReference type="InterPro" id="IPR036935">
    <property type="entry name" value="Ribosomal_bL9_N_sf"/>
</dbReference>
<dbReference type="EMBL" id="MN041322">
    <property type="protein sequence ID" value="QID55302.1"/>
    <property type="molecule type" value="Genomic_DNA"/>
</dbReference>
<dbReference type="Pfam" id="PF01281">
    <property type="entry name" value="Ribosomal_L9_N"/>
    <property type="match status" value="1"/>
</dbReference>
<name>A0A6G6BU09_9FLAO</name>
<dbReference type="InterPro" id="IPR036791">
    <property type="entry name" value="Ribosomal_bL9_C_sf"/>
</dbReference>
<dbReference type="InterPro" id="IPR000244">
    <property type="entry name" value="Ribosomal_bL9"/>
</dbReference>
<keyword evidence="4 10" id="KW-0689">Ribosomal protein</keyword>